<protein>
    <recommendedName>
        <fullName evidence="5">Probable RNA polymerase II nuclear localization protein SLC7A6OS</fullName>
    </recommendedName>
</protein>
<evidence type="ECO:0000256" key="10">
    <source>
        <dbReference type="SAM" id="MobiDB-lite"/>
    </source>
</evidence>
<dbReference type="PANTHER" id="PTHR31196:SF2">
    <property type="entry name" value="RNA POLYMERASE II NUCLEAR LOCALIZATION PROTEIN SLC7A6OS-RELATED"/>
    <property type="match status" value="1"/>
</dbReference>
<dbReference type="GO" id="GO:0032502">
    <property type="term" value="P:developmental process"/>
    <property type="evidence" value="ECO:0007669"/>
    <property type="project" value="TreeGrafter"/>
</dbReference>
<feature type="region of interest" description="Disordered" evidence="10">
    <location>
        <begin position="238"/>
        <end position="258"/>
    </location>
</feature>
<feature type="compositionally biased region" description="Low complexity" evidence="10">
    <location>
        <begin position="275"/>
        <end position="287"/>
    </location>
</feature>
<dbReference type="InterPro" id="IPR040218">
    <property type="entry name" value="SLC7A6OS"/>
</dbReference>
<evidence type="ECO:0000256" key="2">
    <source>
        <dbReference type="ARBA" id="ARBA00004123"/>
    </source>
</evidence>
<keyword evidence="6" id="KW-0813">Transport</keyword>
<evidence type="ECO:0000256" key="5">
    <source>
        <dbReference type="ARBA" id="ARBA00017036"/>
    </source>
</evidence>
<dbReference type="GO" id="GO:0005737">
    <property type="term" value="C:cytoplasm"/>
    <property type="evidence" value="ECO:0007669"/>
    <property type="project" value="UniProtKB-SubCell"/>
</dbReference>
<feature type="compositionally biased region" description="Acidic residues" evidence="10">
    <location>
        <begin position="212"/>
        <end position="221"/>
    </location>
</feature>
<sequence length="293" mass="32530">MALVRVKRRAQDDPIDVLLLACKKFKAAEDSPVATVFKFAATVNEQEGDVKALLNQAADAPKVPLKYRQNDVSTITKKLRAENKLFSQNNRLKVVNCFRALDSQLSDGALVEVDETKPLTVVDIESTPSTREAPKGSSNSEIPPTSEEQYVYDLYYSQVGDFDDLLLENVLSAHEVDEKLFFGEGAGSDNDSNVYDDEDDSNDENNWRNEYPDEEEADDESSCSLGEEDMRLAMGMSNVNINGEPESDLSSDREDEALIYGTDDRRGYYFHAKSDSSGSDLASSESDFYASDS</sequence>
<reference evidence="12" key="1">
    <citation type="submission" date="2014-09" db="EMBL/GenBank/DDBJ databases">
        <authorList>
            <person name="Magalhaes I.L.F."/>
            <person name="Oliveira U."/>
            <person name="Santos F.R."/>
            <person name="Vidigal T.H.D.A."/>
            <person name="Brescovit A.D."/>
            <person name="Santos A.J."/>
        </authorList>
    </citation>
    <scope>NUCLEOTIDE SEQUENCE</scope>
</reference>
<comment type="similarity">
    <text evidence="4">Belongs to the IWR1/SLC7A6OS family.</text>
</comment>
<keyword evidence="8" id="KW-0653">Protein transport</keyword>
<dbReference type="InterPro" id="IPR013883">
    <property type="entry name" value="TF_Iwr1_dom"/>
</dbReference>
<accession>A0A0K8TII6</accession>
<feature type="region of interest" description="Disordered" evidence="10">
    <location>
        <begin position="271"/>
        <end position="293"/>
    </location>
</feature>
<organism evidence="12">
    <name type="scientific">Lygus hesperus</name>
    <name type="common">Western plant bug</name>
    <dbReference type="NCBI Taxonomy" id="30085"/>
    <lineage>
        <taxon>Eukaryota</taxon>
        <taxon>Metazoa</taxon>
        <taxon>Ecdysozoa</taxon>
        <taxon>Arthropoda</taxon>
        <taxon>Hexapoda</taxon>
        <taxon>Insecta</taxon>
        <taxon>Pterygota</taxon>
        <taxon>Neoptera</taxon>
        <taxon>Paraneoptera</taxon>
        <taxon>Hemiptera</taxon>
        <taxon>Heteroptera</taxon>
        <taxon>Panheteroptera</taxon>
        <taxon>Cimicomorpha</taxon>
        <taxon>Miridae</taxon>
        <taxon>Mirini</taxon>
        <taxon>Lygus</taxon>
    </lineage>
</organism>
<comment type="subcellular location">
    <subcellularLocation>
        <location evidence="3">Cytoplasm</location>
    </subcellularLocation>
    <subcellularLocation>
        <location evidence="2">Nucleus</location>
    </subcellularLocation>
</comment>
<evidence type="ECO:0000256" key="3">
    <source>
        <dbReference type="ARBA" id="ARBA00004496"/>
    </source>
</evidence>
<evidence type="ECO:0000256" key="6">
    <source>
        <dbReference type="ARBA" id="ARBA00022448"/>
    </source>
</evidence>
<keyword evidence="9" id="KW-0539">Nucleus</keyword>
<dbReference type="Pfam" id="PF08574">
    <property type="entry name" value="Iwr1"/>
    <property type="match status" value="1"/>
</dbReference>
<feature type="region of interest" description="Disordered" evidence="10">
    <location>
        <begin position="183"/>
        <end position="223"/>
    </location>
</feature>
<comment type="function">
    <text evidence="1">Directs RNA polymerase II nuclear import.</text>
</comment>
<feature type="domain" description="Transcription factor Iwr1" evidence="11">
    <location>
        <begin position="148"/>
        <end position="215"/>
    </location>
</feature>
<dbReference type="GO" id="GO:0005634">
    <property type="term" value="C:nucleus"/>
    <property type="evidence" value="ECO:0007669"/>
    <property type="project" value="UniProtKB-SubCell"/>
</dbReference>
<evidence type="ECO:0000256" key="7">
    <source>
        <dbReference type="ARBA" id="ARBA00022490"/>
    </source>
</evidence>
<evidence type="ECO:0000256" key="1">
    <source>
        <dbReference type="ARBA" id="ARBA00003202"/>
    </source>
</evidence>
<proteinExistence type="inferred from homology"/>
<evidence type="ECO:0000256" key="9">
    <source>
        <dbReference type="ARBA" id="ARBA00023242"/>
    </source>
</evidence>
<evidence type="ECO:0000256" key="4">
    <source>
        <dbReference type="ARBA" id="ARBA00010218"/>
    </source>
</evidence>
<evidence type="ECO:0000313" key="12">
    <source>
        <dbReference type="EMBL" id="JAG65314.1"/>
    </source>
</evidence>
<evidence type="ECO:0000259" key="11">
    <source>
        <dbReference type="Pfam" id="PF08574"/>
    </source>
</evidence>
<evidence type="ECO:0000256" key="8">
    <source>
        <dbReference type="ARBA" id="ARBA00022927"/>
    </source>
</evidence>
<feature type="compositionally biased region" description="Acidic residues" evidence="10">
    <location>
        <begin position="245"/>
        <end position="257"/>
    </location>
</feature>
<name>A0A0K8TII6_LYGHE</name>
<feature type="region of interest" description="Disordered" evidence="10">
    <location>
        <begin position="122"/>
        <end position="146"/>
    </location>
</feature>
<feature type="compositionally biased region" description="Acidic residues" evidence="10">
    <location>
        <begin position="194"/>
        <end position="203"/>
    </location>
</feature>
<dbReference type="EMBL" id="GBRD01000507">
    <property type="protein sequence ID" value="JAG65314.1"/>
    <property type="molecule type" value="Transcribed_RNA"/>
</dbReference>
<dbReference type="GO" id="GO:0015031">
    <property type="term" value="P:protein transport"/>
    <property type="evidence" value="ECO:0007669"/>
    <property type="project" value="UniProtKB-KW"/>
</dbReference>
<dbReference type="PANTHER" id="PTHR31196">
    <property type="entry name" value="RNA POLYMERASE II NUCLEAR LOCALIZATION PROTEIN SLC7A6OS-RELATED"/>
    <property type="match status" value="1"/>
</dbReference>
<keyword evidence="7" id="KW-0963">Cytoplasm</keyword>
<dbReference type="AlphaFoldDB" id="A0A0K8TII6"/>
<feature type="compositionally biased region" description="Polar residues" evidence="10">
    <location>
        <begin position="126"/>
        <end position="146"/>
    </location>
</feature>